<organism evidence="3 4">
    <name type="scientific">Priapulus caudatus</name>
    <name type="common">Priapulid worm</name>
    <dbReference type="NCBI Taxonomy" id="37621"/>
    <lineage>
        <taxon>Eukaryota</taxon>
        <taxon>Metazoa</taxon>
        <taxon>Ecdysozoa</taxon>
        <taxon>Scalidophora</taxon>
        <taxon>Priapulida</taxon>
        <taxon>Priapulimorpha</taxon>
        <taxon>Priapulimorphida</taxon>
        <taxon>Priapulidae</taxon>
        <taxon>Priapulus</taxon>
    </lineage>
</organism>
<feature type="domain" description="P2X purinoreceptor 7 intracellular" evidence="2">
    <location>
        <begin position="42"/>
        <end position="189"/>
    </location>
</feature>
<evidence type="ECO:0000256" key="1">
    <source>
        <dbReference type="SAM" id="MobiDB-lite"/>
    </source>
</evidence>
<evidence type="ECO:0000313" key="4">
    <source>
        <dbReference type="RefSeq" id="XP_014676347.1"/>
    </source>
</evidence>
<feature type="region of interest" description="Disordered" evidence="1">
    <location>
        <begin position="31"/>
        <end position="54"/>
    </location>
</feature>
<dbReference type="RefSeq" id="XP_014676347.1">
    <property type="nucleotide sequence ID" value="XM_014820861.1"/>
</dbReference>
<accession>A0ABM1EVX6</accession>
<evidence type="ECO:0000259" key="2">
    <source>
        <dbReference type="Pfam" id="PF20478"/>
    </source>
</evidence>
<feature type="compositionally biased region" description="Acidic residues" evidence="1">
    <location>
        <begin position="36"/>
        <end position="50"/>
    </location>
</feature>
<reference evidence="4" key="1">
    <citation type="submission" date="2025-08" db="UniProtKB">
        <authorList>
            <consortium name="RefSeq"/>
        </authorList>
    </citation>
    <scope>IDENTIFICATION</scope>
</reference>
<dbReference type="GeneID" id="106816278"/>
<dbReference type="Pfam" id="PF20478">
    <property type="entry name" value="P2RX7_C"/>
    <property type="match status" value="1"/>
</dbReference>
<gene>
    <name evidence="4" type="primary">LOC106816278</name>
</gene>
<dbReference type="PANTHER" id="PTHR36981:SF1">
    <property type="entry name" value="P2X PURINORECEPTOR 7 INTRACELLULAR DOMAIN-CONTAINING PROTEIN"/>
    <property type="match status" value="1"/>
</dbReference>
<keyword evidence="3" id="KW-1185">Reference proteome</keyword>
<dbReference type="InterPro" id="IPR046815">
    <property type="entry name" value="P2RX7_C"/>
</dbReference>
<dbReference type="PANTHER" id="PTHR36981">
    <property type="entry name" value="ZGC:195170"/>
    <property type="match status" value="1"/>
</dbReference>
<evidence type="ECO:0000313" key="3">
    <source>
        <dbReference type="Proteomes" id="UP000695022"/>
    </source>
</evidence>
<dbReference type="Proteomes" id="UP000695022">
    <property type="component" value="Unplaced"/>
</dbReference>
<protein>
    <submittedName>
        <fullName evidence="4">P2X purinoceptor 7-like</fullName>
    </submittedName>
</protein>
<sequence length="193" mass="22705">MMAQLLVESEDGYIEDPYNVQPYQYEPILRQIRPDESDDESDDEVEDEDAEHAPAFRAERVGNTDWCECGNCLPMGNGLESRCCQENSVLTEKIQEEGLTCIIEHEGFDVNCLNRHVLECSFWTYAQEQGPIGDEEPINELYRYIAYRRFVTWTYHRLGRKNRRVLPSCVVSRIRAQWESEDFNYKGFKYPRP</sequence>
<proteinExistence type="predicted"/>
<name>A0ABM1EVX6_PRICU</name>